<evidence type="ECO:0000256" key="2">
    <source>
        <dbReference type="PROSITE-ProRule" id="PRU00284"/>
    </source>
</evidence>
<feature type="domain" description="PAS" evidence="4">
    <location>
        <begin position="27"/>
        <end position="57"/>
    </location>
</feature>
<evidence type="ECO:0000259" key="4">
    <source>
        <dbReference type="PROSITE" id="PS50112"/>
    </source>
</evidence>
<dbReference type="AlphaFoldDB" id="A0A1H7IM53"/>
<evidence type="ECO:0000259" key="5">
    <source>
        <dbReference type="PROSITE" id="PS50113"/>
    </source>
</evidence>
<sequence>MEYVGEVKAHSIYDEVLVKALEDNLAIVRFDTNKRVTYVNDNFAHALKYRKEDVLGKEHKTFCFPDFYNSPDYVELWNNLLNGVSFQDKIMRKNAYGEVIWLEATYFPIYDALGNRVIGVSKVATDITERQLKIEAVTQELLELSKSMAVSSRNGISKGEDLLEKSKAMIRESNDSTENLSELLKKNESVKSIVKTIQDIASQTNLLALNASIEAARSGKYGLGFGVIAEEVKRLSKQVHESAENIKLDVQAVTNNIDLVVDGNTHLKEHIEQSEKEIHVAISEFNGIAAESDKISRQADELDTII</sequence>
<dbReference type="PROSITE" id="PS50113">
    <property type="entry name" value="PAC"/>
    <property type="match status" value="1"/>
</dbReference>
<dbReference type="NCBIfam" id="TIGR00229">
    <property type="entry name" value="sensory_box"/>
    <property type="match status" value="1"/>
</dbReference>
<dbReference type="CDD" id="cd00130">
    <property type="entry name" value="PAS"/>
    <property type="match status" value="1"/>
</dbReference>
<dbReference type="Proteomes" id="UP000199081">
    <property type="component" value="Unassembled WGS sequence"/>
</dbReference>
<dbReference type="PANTHER" id="PTHR32089:SF112">
    <property type="entry name" value="LYSOZYME-LIKE PROTEIN-RELATED"/>
    <property type="match status" value="1"/>
</dbReference>
<dbReference type="InterPro" id="IPR004089">
    <property type="entry name" value="MCPsignal_dom"/>
</dbReference>
<dbReference type="SUPFAM" id="SSF55785">
    <property type="entry name" value="PYP-like sensor domain (PAS domain)"/>
    <property type="match status" value="1"/>
</dbReference>
<protein>
    <submittedName>
        <fullName evidence="6">Methyl-accepting chemotaxis sensory transducer with Pas/Pac sensor</fullName>
    </submittedName>
</protein>
<organism evidence="6 7">
    <name type="scientific">Alkalibacterium pelagium</name>
    <dbReference type="NCBI Taxonomy" id="426702"/>
    <lineage>
        <taxon>Bacteria</taxon>
        <taxon>Bacillati</taxon>
        <taxon>Bacillota</taxon>
        <taxon>Bacilli</taxon>
        <taxon>Lactobacillales</taxon>
        <taxon>Carnobacteriaceae</taxon>
        <taxon>Alkalibacterium</taxon>
    </lineage>
</organism>
<feature type="domain" description="PAC" evidence="5">
    <location>
        <begin position="84"/>
        <end position="139"/>
    </location>
</feature>
<dbReference type="InterPro" id="IPR000700">
    <property type="entry name" value="PAS-assoc_C"/>
</dbReference>
<keyword evidence="7" id="KW-1185">Reference proteome</keyword>
<evidence type="ECO:0000259" key="3">
    <source>
        <dbReference type="PROSITE" id="PS50111"/>
    </source>
</evidence>
<accession>A0A1H7IM53</accession>
<dbReference type="Gene3D" id="3.30.450.20">
    <property type="entry name" value="PAS domain"/>
    <property type="match status" value="1"/>
</dbReference>
<name>A0A1H7IM53_9LACT</name>
<dbReference type="OrthoDB" id="9765776at2"/>
<dbReference type="SMART" id="SM00283">
    <property type="entry name" value="MA"/>
    <property type="match status" value="1"/>
</dbReference>
<dbReference type="PROSITE" id="PS50112">
    <property type="entry name" value="PAS"/>
    <property type="match status" value="1"/>
</dbReference>
<dbReference type="STRING" id="426702.SAMN04488099_104163"/>
<evidence type="ECO:0000313" key="6">
    <source>
        <dbReference type="EMBL" id="SEK62797.1"/>
    </source>
</evidence>
<reference evidence="7" key="1">
    <citation type="submission" date="2016-10" db="EMBL/GenBank/DDBJ databases">
        <authorList>
            <person name="Varghese N."/>
            <person name="Submissions S."/>
        </authorList>
    </citation>
    <scope>NUCLEOTIDE SEQUENCE [LARGE SCALE GENOMIC DNA]</scope>
    <source>
        <strain evidence="7">DSM 19183</strain>
    </source>
</reference>
<dbReference type="InterPro" id="IPR001610">
    <property type="entry name" value="PAC"/>
</dbReference>
<evidence type="ECO:0000256" key="1">
    <source>
        <dbReference type="ARBA" id="ARBA00023224"/>
    </source>
</evidence>
<dbReference type="EMBL" id="FNZU01000004">
    <property type="protein sequence ID" value="SEK62797.1"/>
    <property type="molecule type" value="Genomic_DNA"/>
</dbReference>
<feature type="domain" description="Methyl-accepting transducer" evidence="3">
    <location>
        <begin position="120"/>
        <end position="306"/>
    </location>
</feature>
<dbReference type="GO" id="GO:0007165">
    <property type="term" value="P:signal transduction"/>
    <property type="evidence" value="ECO:0007669"/>
    <property type="project" value="UniProtKB-KW"/>
</dbReference>
<gene>
    <name evidence="6" type="ORF">SAMN04488099_104163</name>
</gene>
<evidence type="ECO:0000313" key="7">
    <source>
        <dbReference type="Proteomes" id="UP000199081"/>
    </source>
</evidence>
<dbReference type="PROSITE" id="PS50111">
    <property type="entry name" value="CHEMOTAXIS_TRANSDUC_2"/>
    <property type="match status" value="1"/>
</dbReference>
<dbReference type="Pfam" id="PF00015">
    <property type="entry name" value="MCPsignal"/>
    <property type="match status" value="1"/>
</dbReference>
<dbReference type="InterPro" id="IPR013656">
    <property type="entry name" value="PAS_4"/>
</dbReference>
<dbReference type="SUPFAM" id="SSF58104">
    <property type="entry name" value="Methyl-accepting chemotaxis protein (MCP) signaling domain"/>
    <property type="match status" value="1"/>
</dbReference>
<dbReference type="Gene3D" id="1.10.287.950">
    <property type="entry name" value="Methyl-accepting chemotaxis protein"/>
    <property type="match status" value="1"/>
</dbReference>
<dbReference type="RefSeq" id="WP_091479816.1">
    <property type="nucleotide sequence ID" value="NZ_BJYC01000004.1"/>
</dbReference>
<dbReference type="InterPro" id="IPR000014">
    <property type="entry name" value="PAS"/>
</dbReference>
<dbReference type="SMART" id="SM00086">
    <property type="entry name" value="PAC"/>
    <property type="match status" value="1"/>
</dbReference>
<proteinExistence type="predicted"/>
<keyword evidence="1 2" id="KW-0807">Transducer</keyword>
<dbReference type="InterPro" id="IPR035965">
    <property type="entry name" value="PAS-like_dom_sf"/>
</dbReference>
<dbReference type="GO" id="GO:0016020">
    <property type="term" value="C:membrane"/>
    <property type="evidence" value="ECO:0007669"/>
    <property type="project" value="InterPro"/>
</dbReference>
<dbReference type="Pfam" id="PF08448">
    <property type="entry name" value="PAS_4"/>
    <property type="match status" value="1"/>
</dbReference>
<dbReference type="PANTHER" id="PTHR32089">
    <property type="entry name" value="METHYL-ACCEPTING CHEMOTAXIS PROTEIN MCPB"/>
    <property type="match status" value="1"/>
</dbReference>